<dbReference type="AlphaFoldDB" id="A0A8S2THH9"/>
<name>A0A8S2THH9_9BILA</name>
<dbReference type="Proteomes" id="UP000681720">
    <property type="component" value="Unassembled WGS sequence"/>
</dbReference>
<reference evidence="1" key="1">
    <citation type="submission" date="2021-02" db="EMBL/GenBank/DDBJ databases">
        <authorList>
            <person name="Nowell W R."/>
        </authorList>
    </citation>
    <scope>NUCLEOTIDE SEQUENCE</scope>
</reference>
<comment type="caution">
    <text evidence="1">The sequence shown here is derived from an EMBL/GenBank/DDBJ whole genome shotgun (WGS) entry which is preliminary data.</text>
</comment>
<protein>
    <submittedName>
        <fullName evidence="1">Uncharacterized protein</fullName>
    </submittedName>
</protein>
<accession>A0A8S2THH9</accession>
<feature type="non-terminal residue" evidence="1">
    <location>
        <position position="47"/>
    </location>
</feature>
<gene>
    <name evidence="1" type="ORF">GIL414_LOCUS25397</name>
</gene>
<dbReference type="EMBL" id="CAJOBJ010034224">
    <property type="protein sequence ID" value="CAF4290772.1"/>
    <property type="molecule type" value="Genomic_DNA"/>
</dbReference>
<sequence length="47" mass="5455">MFNLEKLDLYLAICCKNALIDGNNLKKNIINHMPKLDKFKFNIRSTG</sequence>
<organism evidence="1 2">
    <name type="scientific">Rotaria magnacalcarata</name>
    <dbReference type="NCBI Taxonomy" id="392030"/>
    <lineage>
        <taxon>Eukaryota</taxon>
        <taxon>Metazoa</taxon>
        <taxon>Spiralia</taxon>
        <taxon>Gnathifera</taxon>
        <taxon>Rotifera</taxon>
        <taxon>Eurotatoria</taxon>
        <taxon>Bdelloidea</taxon>
        <taxon>Philodinida</taxon>
        <taxon>Philodinidae</taxon>
        <taxon>Rotaria</taxon>
    </lineage>
</organism>
<proteinExistence type="predicted"/>
<evidence type="ECO:0000313" key="2">
    <source>
        <dbReference type="Proteomes" id="UP000681720"/>
    </source>
</evidence>
<evidence type="ECO:0000313" key="1">
    <source>
        <dbReference type="EMBL" id="CAF4290772.1"/>
    </source>
</evidence>